<sequence length="87" mass="10154">MRKLQGFFNLLDSVKKNDKNAELLFSFRCMHINHLNNKSYFVIQIALIHLPASQVGQHHQNLKLKLSILKKPLYIDLFLVSKPLINL</sequence>
<accession>A0A386HN75</accession>
<dbReference type="KEGG" id="ark:D6B99_04470"/>
<dbReference type="AlphaFoldDB" id="A0A386HN75"/>
<dbReference type="EMBL" id="CP032489">
    <property type="protein sequence ID" value="AYD46931.1"/>
    <property type="molecule type" value="Genomic_DNA"/>
</dbReference>
<reference evidence="1 2" key="1">
    <citation type="submission" date="2018-09" db="EMBL/GenBank/DDBJ databases">
        <title>Arachidicoccus sp. nov., a bacterium isolated from soil.</title>
        <authorList>
            <person name="Weon H.-Y."/>
            <person name="Kwon S.-W."/>
            <person name="Lee S.A."/>
        </authorList>
    </citation>
    <scope>NUCLEOTIDE SEQUENCE [LARGE SCALE GENOMIC DNA]</scope>
    <source>
        <strain evidence="1 2">KIS59-12</strain>
    </source>
</reference>
<keyword evidence="2" id="KW-1185">Reference proteome</keyword>
<protein>
    <submittedName>
        <fullName evidence="1">Uncharacterized protein</fullName>
    </submittedName>
</protein>
<gene>
    <name evidence="1" type="ORF">D6B99_04470</name>
</gene>
<evidence type="ECO:0000313" key="2">
    <source>
        <dbReference type="Proteomes" id="UP000266118"/>
    </source>
</evidence>
<evidence type="ECO:0000313" key="1">
    <source>
        <dbReference type="EMBL" id="AYD46931.1"/>
    </source>
</evidence>
<name>A0A386HN75_9BACT</name>
<organism evidence="1 2">
    <name type="scientific">Arachidicoccus soli</name>
    <dbReference type="NCBI Taxonomy" id="2341117"/>
    <lineage>
        <taxon>Bacteria</taxon>
        <taxon>Pseudomonadati</taxon>
        <taxon>Bacteroidota</taxon>
        <taxon>Chitinophagia</taxon>
        <taxon>Chitinophagales</taxon>
        <taxon>Chitinophagaceae</taxon>
        <taxon>Arachidicoccus</taxon>
    </lineage>
</organism>
<proteinExistence type="predicted"/>
<dbReference type="Proteomes" id="UP000266118">
    <property type="component" value="Chromosome"/>
</dbReference>